<evidence type="ECO:0000256" key="1">
    <source>
        <dbReference type="SAM" id="SignalP"/>
    </source>
</evidence>
<organism evidence="2 3">
    <name type="scientific">Bdellovibrio bacteriovorus</name>
    <dbReference type="NCBI Taxonomy" id="959"/>
    <lineage>
        <taxon>Bacteria</taxon>
        <taxon>Pseudomonadati</taxon>
        <taxon>Bdellovibrionota</taxon>
        <taxon>Bdellovibrionia</taxon>
        <taxon>Bdellovibrionales</taxon>
        <taxon>Pseudobdellovibrionaceae</taxon>
        <taxon>Bdellovibrio</taxon>
    </lineage>
</organism>
<feature type="signal peptide" evidence="1">
    <location>
        <begin position="1"/>
        <end position="18"/>
    </location>
</feature>
<evidence type="ECO:0000313" key="3">
    <source>
        <dbReference type="Proteomes" id="UP000075799"/>
    </source>
</evidence>
<gene>
    <name evidence="2" type="ORF">AZI87_12235</name>
</gene>
<proteinExistence type="predicted"/>
<dbReference type="EMBL" id="LUKD01000005">
    <property type="protein sequence ID" value="KYG65316.1"/>
    <property type="molecule type" value="Genomic_DNA"/>
</dbReference>
<name>A0A161PC15_BDEBC</name>
<dbReference type="Proteomes" id="UP000075799">
    <property type="component" value="Unassembled WGS sequence"/>
</dbReference>
<accession>A0A161PC15</accession>
<protein>
    <submittedName>
        <fullName evidence="2">Uncharacterized protein</fullName>
    </submittedName>
</protein>
<dbReference type="AlphaFoldDB" id="A0A161PC15"/>
<sequence>MKTLLTIAILAFSCTSFAWKSSEAPSKEYVFKYKLAGQSLEIKRAAASYEDAYEQAAQQCFNFYKGRGPVAEERGLDIIDVCANPRS</sequence>
<dbReference type="OrthoDB" id="5295497at2"/>
<dbReference type="RefSeq" id="WP_063207439.1">
    <property type="nucleotide sequence ID" value="NZ_CP168967.1"/>
</dbReference>
<evidence type="ECO:0000313" key="2">
    <source>
        <dbReference type="EMBL" id="KYG65316.1"/>
    </source>
</evidence>
<reference evidence="2 3" key="1">
    <citation type="submission" date="2016-03" db="EMBL/GenBank/DDBJ databases">
        <authorList>
            <person name="Ploux O."/>
        </authorList>
    </citation>
    <scope>NUCLEOTIDE SEQUENCE [LARGE SCALE GENOMIC DNA]</scope>
    <source>
        <strain evidence="2 3">EC13</strain>
    </source>
</reference>
<keyword evidence="1" id="KW-0732">Signal</keyword>
<feature type="chain" id="PRO_5007824496" evidence="1">
    <location>
        <begin position="19"/>
        <end position="87"/>
    </location>
</feature>
<comment type="caution">
    <text evidence="2">The sequence shown here is derived from an EMBL/GenBank/DDBJ whole genome shotgun (WGS) entry which is preliminary data.</text>
</comment>